<keyword evidence="5" id="KW-0418">Kinase</keyword>
<keyword evidence="3" id="KW-0808">Transferase</keyword>
<keyword evidence="4" id="KW-0547">Nucleotide-binding</keyword>
<evidence type="ECO:0000256" key="6">
    <source>
        <dbReference type="ARBA" id="ARBA00022840"/>
    </source>
</evidence>
<dbReference type="GO" id="GO:0004715">
    <property type="term" value="F:non-membrane spanning protein tyrosine kinase activity"/>
    <property type="evidence" value="ECO:0007669"/>
    <property type="project" value="UniProtKB-EC"/>
</dbReference>
<dbReference type="GO" id="GO:0005886">
    <property type="term" value="C:plasma membrane"/>
    <property type="evidence" value="ECO:0007669"/>
    <property type="project" value="UniProtKB-ARBA"/>
</dbReference>
<comment type="caution">
    <text evidence="11">The sequence shown here is derived from an EMBL/GenBank/DDBJ whole genome shotgun (WGS) entry which is preliminary data.</text>
</comment>
<dbReference type="NCBIfam" id="TIGR01007">
    <property type="entry name" value="eps_fam"/>
    <property type="match status" value="1"/>
</dbReference>
<dbReference type="InterPro" id="IPR050445">
    <property type="entry name" value="Bact_polysacc_biosynth/exp"/>
</dbReference>
<reference evidence="11 12" key="1">
    <citation type="submission" date="2020-08" db="EMBL/GenBank/DDBJ databases">
        <title>Sequencing the genomes of 1000 actinobacteria strains.</title>
        <authorList>
            <person name="Klenk H.-P."/>
        </authorList>
    </citation>
    <scope>NUCLEOTIDE SEQUENCE [LARGE SCALE GENOMIC DNA]</scope>
    <source>
        <strain evidence="11 12">DSM 105783</strain>
    </source>
</reference>
<dbReference type="InterPro" id="IPR027417">
    <property type="entry name" value="P-loop_NTPase"/>
</dbReference>
<dbReference type="CDD" id="cd05387">
    <property type="entry name" value="BY-kinase"/>
    <property type="match status" value="1"/>
</dbReference>
<gene>
    <name evidence="11" type="ORF">HD598_000114</name>
</gene>
<evidence type="ECO:0000313" key="11">
    <source>
        <dbReference type="EMBL" id="MBB5511427.1"/>
    </source>
</evidence>
<feature type="region of interest" description="Disordered" evidence="9">
    <location>
        <begin position="484"/>
        <end position="555"/>
    </location>
</feature>
<evidence type="ECO:0000256" key="2">
    <source>
        <dbReference type="ARBA" id="ARBA00011903"/>
    </source>
</evidence>
<keyword evidence="10" id="KW-0472">Membrane</keyword>
<dbReference type="PANTHER" id="PTHR32309">
    <property type="entry name" value="TYROSINE-PROTEIN KINASE"/>
    <property type="match status" value="1"/>
</dbReference>
<evidence type="ECO:0000256" key="3">
    <source>
        <dbReference type="ARBA" id="ARBA00022679"/>
    </source>
</evidence>
<dbReference type="GO" id="GO:0042802">
    <property type="term" value="F:identical protein binding"/>
    <property type="evidence" value="ECO:0007669"/>
    <property type="project" value="UniProtKB-ARBA"/>
</dbReference>
<evidence type="ECO:0000256" key="9">
    <source>
        <dbReference type="SAM" id="MobiDB-lite"/>
    </source>
</evidence>
<feature type="compositionally biased region" description="Polar residues" evidence="9">
    <location>
        <begin position="496"/>
        <end position="513"/>
    </location>
</feature>
<dbReference type="InterPro" id="IPR033756">
    <property type="entry name" value="YlxH/NBP35"/>
</dbReference>
<feature type="compositionally biased region" description="Polar residues" evidence="9">
    <location>
        <begin position="520"/>
        <end position="537"/>
    </location>
</feature>
<dbReference type="RefSeq" id="WP_183662928.1">
    <property type="nucleotide sequence ID" value="NZ_BAAARH010000009.1"/>
</dbReference>
<evidence type="ECO:0000256" key="7">
    <source>
        <dbReference type="ARBA" id="ARBA00023137"/>
    </source>
</evidence>
<evidence type="ECO:0000313" key="12">
    <source>
        <dbReference type="Proteomes" id="UP000580797"/>
    </source>
</evidence>
<dbReference type="Gene3D" id="3.40.50.300">
    <property type="entry name" value="P-loop containing nucleotide triphosphate hydrolases"/>
    <property type="match status" value="1"/>
</dbReference>
<accession>A0A7W8TR75</accession>
<dbReference type="InterPro" id="IPR005702">
    <property type="entry name" value="Wzc-like_C"/>
</dbReference>
<sequence length="555" mass="58997">MPIDEDQRQGEGLRILMAVVRRFWPVLLIATIVGALCGFGWAALQPKMYQSTSSGLIVTPKSSTIGEAIAGNSLAQDRAGSYAVMASSQRTGERAVEKLTELGVADVPPAGALIGSITAAVVDGTTELRVTARASDPAFAQQLANVWIQALAEEAHNIESTGVNGVDEDFQPAVELMPMTEGTLPTSPYAPNVNQAVLMGAVVGLVLGLIWAAIKHLLDRRVRSVEAIQKVGMSAVGTLPSDPRLSRGRQVLPVVYSAETRTDRNYHAYSEALRELRTNLAYMDVDNPPRVIVVTSSVPGEGKSSLSANLAVTIAQTGQKVIVVDGDLRRPVISEMFSLPGDAGLTDVLAGQAELDDVLQDFEPVPNLQVLAAGRIPPNPSELLASKTMRKLLEDLSERAFVIIDAPPLLPVTDGAVLAKVSDGALIVVKAGKPTIDELAKATENLDRVGANKLGVILNQVPTRGAEASRYGYYGKYYSKKETKAKTTAEVPGASVTDNPPTEQIQTPATSASHSRHTEVTQGTSSQSMTATKPSSDNFDEIVFRGTRAKRSDES</sequence>
<dbReference type="FunFam" id="3.40.50.300:FF:000527">
    <property type="entry name" value="Tyrosine-protein kinase etk"/>
    <property type="match status" value="1"/>
</dbReference>
<dbReference type="Proteomes" id="UP000580797">
    <property type="component" value="Unassembled WGS sequence"/>
</dbReference>
<dbReference type="EC" id="2.7.10.2" evidence="2"/>
<dbReference type="AlphaFoldDB" id="A0A7W8TR75"/>
<dbReference type="PANTHER" id="PTHR32309:SF31">
    <property type="entry name" value="CAPSULAR EXOPOLYSACCHARIDE FAMILY"/>
    <property type="match status" value="1"/>
</dbReference>
<organism evidence="11 12">
    <name type="scientific">Neomicrococcus aestuarii</name>
    <dbReference type="NCBI Taxonomy" id="556325"/>
    <lineage>
        <taxon>Bacteria</taxon>
        <taxon>Bacillati</taxon>
        <taxon>Actinomycetota</taxon>
        <taxon>Actinomycetes</taxon>
        <taxon>Micrococcales</taxon>
        <taxon>Micrococcaceae</taxon>
        <taxon>Neomicrococcus</taxon>
    </lineage>
</organism>
<dbReference type="EMBL" id="JACHDR010000001">
    <property type="protein sequence ID" value="MBB5511427.1"/>
    <property type="molecule type" value="Genomic_DNA"/>
</dbReference>
<evidence type="ECO:0000256" key="1">
    <source>
        <dbReference type="ARBA" id="ARBA00007316"/>
    </source>
</evidence>
<proteinExistence type="inferred from homology"/>
<evidence type="ECO:0000256" key="8">
    <source>
        <dbReference type="ARBA" id="ARBA00051245"/>
    </source>
</evidence>
<dbReference type="SUPFAM" id="SSF52540">
    <property type="entry name" value="P-loop containing nucleoside triphosphate hydrolases"/>
    <property type="match status" value="1"/>
</dbReference>
<keyword evidence="10" id="KW-0812">Transmembrane</keyword>
<keyword evidence="10" id="KW-1133">Transmembrane helix</keyword>
<evidence type="ECO:0000256" key="10">
    <source>
        <dbReference type="SAM" id="Phobius"/>
    </source>
</evidence>
<comment type="catalytic activity">
    <reaction evidence="8">
        <text>L-tyrosyl-[protein] + ATP = O-phospho-L-tyrosyl-[protein] + ADP + H(+)</text>
        <dbReference type="Rhea" id="RHEA:10596"/>
        <dbReference type="Rhea" id="RHEA-COMP:10136"/>
        <dbReference type="Rhea" id="RHEA-COMP:20101"/>
        <dbReference type="ChEBI" id="CHEBI:15378"/>
        <dbReference type="ChEBI" id="CHEBI:30616"/>
        <dbReference type="ChEBI" id="CHEBI:46858"/>
        <dbReference type="ChEBI" id="CHEBI:61978"/>
        <dbReference type="ChEBI" id="CHEBI:456216"/>
        <dbReference type="EC" id="2.7.10.2"/>
    </reaction>
</comment>
<feature type="transmembrane region" description="Helical" evidence="10">
    <location>
        <begin position="23"/>
        <end position="44"/>
    </location>
</feature>
<comment type="similarity">
    <text evidence="1">Belongs to the CpsD/CapB family.</text>
</comment>
<dbReference type="GO" id="GO:0005524">
    <property type="term" value="F:ATP binding"/>
    <property type="evidence" value="ECO:0007669"/>
    <property type="project" value="UniProtKB-KW"/>
</dbReference>
<evidence type="ECO:0000256" key="4">
    <source>
        <dbReference type="ARBA" id="ARBA00022741"/>
    </source>
</evidence>
<dbReference type="Pfam" id="PF10609">
    <property type="entry name" value="ParA"/>
    <property type="match status" value="1"/>
</dbReference>
<keyword evidence="7" id="KW-0829">Tyrosine-protein kinase</keyword>
<name>A0A7W8TR75_9MICC</name>
<protein>
    <recommendedName>
        <fullName evidence="2">non-specific protein-tyrosine kinase</fullName>
        <ecNumber evidence="2">2.7.10.2</ecNumber>
    </recommendedName>
</protein>
<keyword evidence="6" id="KW-0067">ATP-binding</keyword>
<evidence type="ECO:0000256" key="5">
    <source>
        <dbReference type="ARBA" id="ARBA00022777"/>
    </source>
</evidence>